<evidence type="ECO:0000313" key="1">
    <source>
        <dbReference type="EMBL" id="CAE8625091.1"/>
    </source>
</evidence>
<dbReference type="SUPFAM" id="SSF51197">
    <property type="entry name" value="Clavaminate synthase-like"/>
    <property type="match status" value="1"/>
</dbReference>
<dbReference type="OrthoDB" id="436796at2759"/>
<accession>A0A813GE02</accession>
<evidence type="ECO:0000313" key="2">
    <source>
        <dbReference type="Proteomes" id="UP000654075"/>
    </source>
</evidence>
<organism evidence="1 2">
    <name type="scientific">Polarella glacialis</name>
    <name type="common">Dinoflagellate</name>
    <dbReference type="NCBI Taxonomy" id="89957"/>
    <lineage>
        <taxon>Eukaryota</taxon>
        <taxon>Sar</taxon>
        <taxon>Alveolata</taxon>
        <taxon>Dinophyceae</taxon>
        <taxon>Suessiales</taxon>
        <taxon>Suessiaceae</taxon>
        <taxon>Polarella</taxon>
    </lineage>
</organism>
<keyword evidence="2" id="KW-1185">Reference proteome</keyword>
<feature type="non-terminal residue" evidence="1">
    <location>
        <position position="1"/>
    </location>
</feature>
<dbReference type="Proteomes" id="UP000654075">
    <property type="component" value="Unassembled WGS sequence"/>
</dbReference>
<protein>
    <recommendedName>
        <fullName evidence="3">Bifunctional lysine-specific demethylase and histidyl-hydroxylase</fullName>
    </recommendedName>
</protein>
<gene>
    <name evidence="1" type="ORF">PGLA1383_LOCUS42127</name>
</gene>
<name>A0A813GE02_POLGL</name>
<feature type="non-terminal residue" evidence="1">
    <location>
        <position position="103"/>
    </location>
</feature>
<sequence>GIFIGERGAGSGMHVDQCLWSNVGRNWCGFKLFALWPWSDRHAILDEAGKGAIFHPPLTEKEVGFLSRARTVCLIAPGDVWVFSGGQPHTALCVGDGVNISAY</sequence>
<dbReference type="EMBL" id="CAJNNV010028571">
    <property type="protein sequence ID" value="CAE8625091.1"/>
    <property type="molecule type" value="Genomic_DNA"/>
</dbReference>
<comment type="caution">
    <text evidence="1">The sequence shown here is derived from an EMBL/GenBank/DDBJ whole genome shotgun (WGS) entry which is preliminary data.</text>
</comment>
<proteinExistence type="predicted"/>
<dbReference type="AlphaFoldDB" id="A0A813GE02"/>
<reference evidence="1" key="1">
    <citation type="submission" date="2021-02" db="EMBL/GenBank/DDBJ databases">
        <authorList>
            <person name="Dougan E. K."/>
            <person name="Rhodes N."/>
            <person name="Thang M."/>
            <person name="Chan C."/>
        </authorList>
    </citation>
    <scope>NUCLEOTIDE SEQUENCE</scope>
</reference>
<evidence type="ECO:0008006" key="3">
    <source>
        <dbReference type="Google" id="ProtNLM"/>
    </source>
</evidence>